<dbReference type="CDD" id="cd07389">
    <property type="entry name" value="MPP_PhoD"/>
    <property type="match status" value="1"/>
</dbReference>
<feature type="domain" description="PhoD-like phosphatase metallophosphatase" evidence="1">
    <location>
        <begin position="143"/>
        <end position="469"/>
    </location>
</feature>
<gene>
    <name evidence="3" type="ORF">GCM10023168_02480</name>
</gene>
<reference evidence="4" key="1">
    <citation type="journal article" date="2019" name="Int. J. Syst. Evol. Microbiol.">
        <title>The Global Catalogue of Microorganisms (GCM) 10K type strain sequencing project: providing services to taxonomists for standard genome sequencing and annotation.</title>
        <authorList>
            <consortium name="The Broad Institute Genomics Platform"/>
            <consortium name="The Broad Institute Genome Sequencing Center for Infectious Disease"/>
            <person name="Wu L."/>
            <person name="Ma J."/>
        </authorList>
    </citation>
    <scope>NUCLEOTIDE SEQUENCE [LARGE SCALE GENOMIC DNA]</scope>
    <source>
        <strain evidence="4">JCM 17809</strain>
    </source>
</reference>
<dbReference type="InterPro" id="IPR038607">
    <property type="entry name" value="PhoD-like_sf"/>
</dbReference>
<protein>
    <submittedName>
        <fullName evidence="3">Alkaline phosphatase D family protein</fullName>
    </submittedName>
</protein>
<evidence type="ECO:0000259" key="2">
    <source>
        <dbReference type="Pfam" id="PF25077"/>
    </source>
</evidence>
<dbReference type="SUPFAM" id="SSF56300">
    <property type="entry name" value="Metallo-dependent phosphatases"/>
    <property type="match status" value="1"/>
</dbReference>
<feature type="domain" description="DUF7800" evidence="2">
    <location>
        <begin position="8"/>
        <end position="91"/>
    </location>
</feature>
<accession>A0ABP8JX55</accession>
<dbReference type="PANTHER" id="PTHR37031:SF2">
    <property type="entry name" value="PHOD-LIKE PHOSPHATASE METALLOPHOSPHATASE DOMAIN-CONTAINING PROTEIN"/>
    <property type="match status" value="1"/>
</dbReference>
<evidence type="ECO:0000313" key="4">
    <source>
        <dbReference type="Proteomes" id="UP001500945"/>
    </source>
</evidence>
<dbReference type="RefSeq" id="WP_345201400.1">
    <property type="nucleotide sequence ID" value="NZ_BAABGM010000001.1"/>
</dbReference>
<dbReference type="InterPro" id="IPR029052">
    <property type="entry name" value="Metallo-depent_PP-like"/>
</dbReference>
<dbReference type="InterPro" id="IPR018946">
    <property type="entry name" value="PhoD-like_MPP"/>
</dbReference>
<dbReference type="Proteomes" id="UP001500945">
    <property type="component" value="Unassembled WGS sequence"/>
</dbReference>
<keyword evidence="4" id="KW-1185">Reference proteome</keyword>
<dbReference type="InterPro" id="IPR056702">
    <property type="entry name" value="DUF7800"/>
</dbReference>
<dbReference type="EMBL" id="BAABGM010000001">
    <property type="protein sequence ID" value="GAA4397486.1"/>
    <property type="molecule type" value="Genomic_DNA"/>
</dbReference>
<dbReference type="Pfam" id="PF25077">
    <property type="entry name" value="DUF7800"/>
    <property type="match status" value="1"/>
</dbReference>
<name>A0ABP8JX55_9MICO</name>
<proteinExistence type="predicted"/>
<dbReference type="Pfam" id="PF09423">
    <property type="entry name" value="PhoD"/>
    <property type="match status" value="1"/>
</dbReference>
<comment type="caution">
    <text evidence="3">The sequence shown here is derived from an EMBL/GenBank/DDBJ whole genome shotgun (WGS) entry which is preliminary data.</text>
</comment>
<sequence>MTRRSPDPLVLGPMLRHVDETSATVWVRTADAATVTVERAGRAWSAPTFAVHGFHFALVVLDGLLPGSDDAYAVRVDDVPVWPRPGMPVSRIRTLDPTREPRVAFGTCRTTGSHDDAGNRAHGVDALRSLAISLRDDSRAIWPDLLLLLGDQVYADTTPHPELEEFMAARRSLDEPPGDEIKDFVEYAELYRLAWSDDVIRWVLSTLPSAMVFDDHDIRDDWNTSWSWRREIRATTWWQERIVSGLGAYWVHQHIGNLSPADLAQEEVWQAVADHAASGSTDELDLTPALDAVAARADAEPATYRWSYTRALGDCLLVVIDSRAARELRPDGRSMLDSEEMRWLDGVLRGGVRHVFVGTSLPFLLPPGLHDFEAMNEAMAQGAYGRRVAHAAERLRRTIDLEHWAAFNEGFDEVFELVMEVARGERGPAPQTVTFLSGDVHNSYLAEVTDPAGLGARSRIVQAVCSPIRNPMPRGVRVVMSLFARSLVRPMRFVASRSRRVPDPAYPWTVTHGPWFDNNIALVTVDEDALRLAWVTGVVEGDPGRPTLRQVYAARIEPLPTAVAGSGFVQGSTPVRNTEGVA</sequence>
<evidence type="ECO:0000313" key="3">
    <source>
        <dbReference type="EMBL" id="GAA4397486.1"/>
    </source>
</evidence>
<evidence type="ECO:0000259" key="1">
    <source>
        <dbReference type="Pfam" id="PF09423"/>
    </source>
</evidence>
<dbReference type="PANTHER" id="PTHR37031">
    <property type="entry name" value="METALLOPHOSPHATASE BINDING DOMAIN PROTEIN"/>
    <property type="match status" value="1"/>
</dbReference>
<organism evidence="3 4">
    <name type="scientific">Fodinibacter luteus</name>
    <dbReference type="NCBI Taxonomy" id="552064"/>
    <lineage>
        <taxon>Bacteria</taxon>
        <taxon>Bacillati</taxon>
        <taxon>Actinomycetota</taxon>
        <taxon>Actinomycetes</taxon>
        <taxon>Micrococcales</taxon>
        <taxon>Intrasporangiaceae</taxon>
        <taxon>Fodinibacter (ex Wang et al. 2009)</taxon>
    </lineage>
</organism>
<dbReference type="Gene3D" id="3.60.21.70">
    <property type="entry name" value="PhoD-like phosphatase"/>
    <property type="match status" value="1"/>
</dbReference>